<evidence type="ECO:0000259" key="2">
    <source>
        <dbReference type="Pfam" id="PF03816"/>
    </source>
</evidence>
<comment type="similarity">
    <text evidence="1">Belongs to the LytR/CpsA/Psr (LCP) family.</text>
</comment>
<dbReference type="Pfam" id="PF03816">
    <property type="entry name" value="LytR_cpsA_psr"/>
    <property type="match status" value="1"/>
</dbReference>
<dbReference type="NCBIfam" id="TIGR00350">
    <property type="entry name" value="lytR_cpsA_psr"/>
    <property type="match status" value="1"/>
</dbReference>
<evidence type="ECO:0000313" key="3">
    <source>
        <dbReference type="EMBL" id="GAA5189360.1"/>
    </source>
</evidence>
<organism evidence="3 4">
    <name type="scientific">Rugosimonospora acidiphila</name>
    <dbReference type="NCBI Taxonomy" id="556531"/>
    <lineage>
        <taxon>Bacteria</taxon>
        <taxon>Bacillati</taxon>
        <taxon>Actinomycetota</taxon>
        <taxon>Actinomycetes</taxon>
        <taxon>Micromonosporales</taxon>
        <taxon>Micromonosporaceae</taxon>
        <taxon>Rugosimonospora</taxon>
    </lineage>
</organism>
<reference evidence="4" key="1">
    <citation type="journal article" date="2019" name="Int. J. Syst. Evol. Microbiol.">
        <title>The Global Catalogue of Microorganisms (GCM) 10K type strain sequencing project: providing services to taxonomists for standard genome sequencing and annotation.</title>
        <authorList>
            <consortium name="The Broad Institute Genomics Platform"/>
            <consortium name="The Broad Institute Genome Sequencing Center for Infectious Disease"/>
            <person name="Wu L."/>
            <person name="Ma J."/>
        </authorList>
    </citation>
    <scope>NUCLEOTIDE SEQUENCE [LARGE SCALE GENOMIC DNA]</scope>
    <source>
        <strain evidence="4">JCM 18304</strain>
    </source>
</reference>
<protein>
    <submittedName>
        <fullName evidence="3">LCP family protein</fullName>
    </submittedName>
</protein>
<name>A0ABP9S1H5_9ACTN</name>
<feature type="domain" description="Cell envelope-related transcriptional attenuator" evidence="2">
    <location>
        <begin position="71"/>
        <end position="216"/>
    </location>
</feature>
<accession>A0ABP9S1H5</accession>
<dbReference type="PANTHER" id="PTHR33392">
    <property type="entry name" value="POLYISOPRENYL-TEICHOIC ACID--PEPTIDOGLYCAN TEICHOIC ACID TRANSFERASE TAGU"/>
    <property type="match status" value="1"/>
</dbReference>
<evidence type="ECO:0000313" key="4">
    <source>
        <dbReference type="Proteomes" id="UP001501570"/>
    </source>
</evidence>
<dbReference type="Gene3D" id="3.40.630.190">
    <property type="entry name" value="LCP protein"/>
    <property type="match status" value="1"/>
</dbReference>
<sequence>MIGAAVALVAVLSGFGIFLYSRHLDSQIARTDPFSQITGGRPPVVAKGAMNILLLGSDSRDPDEKADAGSRTDTIIVMHIQADHKHAYLISIPRDTYVNVPGHGDNKINSAFAFGGLPLVIETVEGFTGVHIDHLALIDFGGFQQVTDALGGVDMYIDKTITSIHPPYRTFQKGTQHLNGAQALDYVRQRYQFPDGDITREKHQQEFLKDILDKAASTGTLTNPSKLNSFLSALTKSMTVDKDFSVADMAWQFRNLRSSDLTFMTSPYSGFGERDGQSVVLSDHDKASALYDAVAKDDMAAYLAGASASPTPGE</sequence>
<dbReference type="Proteomes" id="UP001501570">
    <property type="component" value="Unassembled WGS sequence"/>
</dbReference>
<keyword evidence="4" id="KW-1185">Reference proteome</keyword>
<dbReference type="EMBL" id="BAABJQ010000012">
    <property type="protein sequence ID" value="GAA5189360.1"/>
    <property type="molecule type" value="Genomic_DNA"/>
</dbReference>
<dbReference type="PANTHER" id="PTHR33392:SF6">
    <property type="entry name" value="POLYISOPRENYL-TEICHOIC ACID--PEPTIDOGLYCAN TEICHOIC ACID TRANSFERASE TAGU"/>
    <property type="match status" value="1"/>
</dbReference>
<proteinExistence type="inferred from homology"/>
<dbReference type="InterPro" id="IPR004474">
    <property type="entry name" value="LytR_CpsA_psr"/>
</dbReference>
<dbReference type="InterPro" id="IPR050922">
    <property type="entry name" value="LytR/CpsA/Psr_CW_biosynth"/>
</dbReference>
<comment type="caution">
    <text evidence="3">The sequence shown here is derived from an EMBL/GenBank/DDBJ whole genome shotgun (WGS) entry which is preliminary data.</text>
</comment>
<gene>
    <name evidence="3" type="ORF">GCM10023322_42070</name>
</gene>
<evidence type="ECO:0000256" key="1">
    <source>
        <dbReference type="ARBA" id="ARBA00006068"/>
    </source>
</evidence>